<evidence type="ECO:0000259" key="1">
    <source>
        <dbReference type="Pfam" id="PF13860"/>
    </source>
</evidence>
<dbReference type="InterPro" id="IPR025965">
    <property type="entry name" value="FlgD/Vpr_Ig-like"/>
</dbReference>
<comment type="caution">
    <text evidence="2">The sequence shown here is derived from an EMBL/GenBank/DDBJ whole genome shotgun (WGS) entry which is preliminary data.</text>
</comment>
<dbReference type="InterPro" id="IPR026444">
    <property type="entry name" value="Secre_tail"/>
</dbReference>
<feature type="domain" description="FlgD/Vpr Ig-like" evidence="1">
    <location>
        <begin position="267"/>
        <end position="312"/>
    </location>
</feature>
<sequence length="326" mass="36809">MKKIISFIITLISLNLFADFSVSYQFPSLPLKNPRGMAWVSGSNTFWVSSNLPDSGPNFALFDIYGNLLDSFTLTDKPFLGLAYDGYYLWAGTGGIDKKIYKIDLTKREFADSFLVPGATLDDITSPFGLAFDGDSLWMISGLKIYKINIIDGKSREVASSPLEMPQDLELVNDTPWVGHSVCAYTKYIHKLNPTDGTIIESHLIKGITPSGITYDGESFWICNISNNTIYKLNGPQYVNDDSFEIYPPSIFLIDKIIIKYKDYTNTKINVEIQDISGKVVKKFNQYNEIMWDGTDEYGRKLPDGIYFVSLNCKNSINKIKIIKMK</sequence>
<dbReference type="NCBIfam" id="TIGR04183">
    <property type="entry name" value="Por_Secre_tail"/>
    <property type="match status" value="1"/>
</dbReference>
<reference evidence="2" key="1">
    <citation type="journal article" date="2020" name="mSystems">
        <title>Genome- and Community-Level Interaction Insights into Carbon Utilization and Element Cycling Functions of Hydrothermarchaeota in Hydrothermal Sediment.</title>
        <authorList>
            <person name="Zhou Z."/>
            <person name="Liu Y."/>
            <person name="Xu W."/>
            <person name="Pan J."/>
            <person name="Luo Z.H."/>
            <person name="Li M."/>
        </authorList>
    </citation>
    <scope>NUCLEOTIDE SEQUENCE [LARGE SCALE GENOMIC DNA]</scope>
    <source>
        <strain evidence="2">SpSt-780</strain>
    </source>
</reference>
<dbReference type="Pfam" id="PF13860">
    <property type="entry name" value="FlgD_ig"/>
    <property type="match status" value="1"/>
</dbReference>
<gene>
    <name evidence="2" type="ORF">ENV67_08960</name>
</gene>
<organism evidence="2">
    <name type="scientific">candidate division WOR-3 bacterium</name>
    <dbReference type="NCBI Taxonomy" id="2052148"/>
    <lineage>
        <taxon>Bacteria</taxon>
        <taxon>Bacteria division WOR-3</taxon>
    </lineage>
</organism>
<evidence type="ECO:0000313" key="2">
    <source>
        <dbReference type="EMBL" id="HGW92649.1"/>
    </source>
</evidence>
<dbReference type="InterPro" id="IPR015943">
    <property type="entry name" value="WD40/YVTN_repeat-like_dom_sf"/>
</dbReference>
<dbReference type="Gene3D" id="2.130.10.10">
    <property type="entry name" value="YVTN repeat-like/Quinoprotein amine dehydrogenase"/>
    <property type="match status" value="1"/>
</dbReference>
<proteinExistence type="predicted"/>
<dbReference type="SUPFAM" id="SSF63829">
    <property type="entry name" value="Calcium-dependent phosphotriesterase"/>
    <property type="match status" value="1"/>
</dbReference>
<accession>A0A7C4YJF3</accession>
<dbReference type="EMBL" id="DTHG01000107">
    <property type="protein sequence ID" value="HGW92649.1"/>
    <property type="molecule type" value="Genomic_DNA"/>
</dbReference>
<name>A0A7C4YJF3_UNCW3</name>
<dbReference type="Gene3D" id="2.60.40.4070">
    <property type="match status" value="1"/>
</dbReference>
<dbReference type="AlphaFoldDB" id="A0A7C4YJF3"/>
<protein>
    <submittedName>
        <fullName evidence="2">T9SS type A sorting domain-containing protein</fullName>
    </submittedName>
</protein>